<evidence type="ECO:0000256" key="1">
    <source>
        <dbReference type="ARBA" id="ARBA00004651"/>
    </source>
</evidence>
<feature type="transmembrane region" description="Helical" evidence="6">
    <location>
        <begin position="368"/>
        <end position="389"/>
    </location>
</feature>
<dbReference type="AlphaFoldDB" id="A0A8J7WIP7"/>
<dbReference type="EMBL" id="JAGSXH010000006">
    <property type="protein sequence ID" value="MBS2962043.1"/>
    <property type="molecule type" value="Genomic_DNA"/>
</dbReference>
<dbReference type="GO" id="GO:0005886">
    <property type="term" value="C:plasma membrane"/>
    <property type="evidence" value="ECO:0007669"/>
    <property type="project" value="UniProtKB-SubCell"/>
</dbReference>
<gene>
    <name evidence="7" type="ORF">KGA66_03215</name>
</gene>
<feature type="transmembrane region" description="Helical" evidence="6">
    <location>
        <begin position="157"/>
        <end position="177"/>
    </location>
</feature>
<evidence type="ECO:0000256" key="4">
    <source>
        <dbReference type="ARBA" id="ARBA00022989"/>
    </source>
</evidence>
<evidence type="ECO:0000256" key="2">
    <source>
        <dbReference type="ARBA" id="ARBA00022475"/>
    </source>
</evidence>
<evidence type="ECO:0000256" key="3">
    <source>
        <dbReference type="ARBA" id="ARBA00022692"/>
    </source>
</evidence>
<dbReference type="PANTHER" id="PTHR23513">
    <property type="entry name" value="INTEGRAL MEMBRANE EFFLUX PROTEIN-RELATED"/>
    <property type="match status" value="1"/>
</dbReference>
<evidence type="ECO:0000313" key="7">
    <source>
        <dbReference type="EMBL" id="MBS2962043.1"/>
    </source>
</evidence>
<dbReference type="SUPFAM" id="SSF103473">
    <property type="entry name" value="MFS general substrate transporter"/>
    <property type="match status" value="1"/>
</dbReference>
<evidence type="ECO:0000313" key="8">
    <source>
        <dbReference type="Proteomes" id="UP000677913"/>
    </source>
</evidence>
<comment type="caution">
    <text evidence="7">The sequence shown here is derived from an EMBL/GenBank/DDBJ whole genome shotgun (WGS) entry which is preliminary data.</text>
</comment>
<keyword evidence="8" id="KW-1185">Reference proteome</keyword>
<feature type="transmembrane region" description="Helical" evidence="6">
    <location>
        <begin position="219"/>
        <end position="242"/>
    </location>
</feature>
<dbReference type="Pfam" id="PF07690">
    <property type="entry name" value="MFS_1"/>
    <property type="match status" value="1"/>
</dbReference>
<keyword evidence="4 6" id="KW-1133">Transmembrane helix</keyword>
<dbReference type="InterPro" id="IPR036259">
    <property type="entry name" value="MFS_trans_sf"/>
</dbReference>
<keyword evidence="5 6" id="KW-0472">Membrane</keyword>
<dbReference type="GO" id="GO:0022857">
    <property type="term" value="F:transmembrane transporter activity"/>
    <property type="evidence" value="ECO:0007669"/>
    <property type="project" value="InterPro"/>
</dbReference>
<protein>
    <recommendedName>
        <fullName evidence="9">MFS transporter</fullName>
    </recommendedName>
</protein>
<feature type="transmembrane region" description="Helical" evidence="6">
    <location>
        <begin position="277"/>
        <end position="295"/>
    </location>
</feature>
<feature type="transmembrane region" description="Helical" evidence="6">
    <location>
        <begin position="7"/>
        <end position="27"/>
    </location>
</feature>
<sequence>MTVYLLGFFLTNVGVGGFTLVTGLALYRQTGNASAFGFLVAIEYGLGFVGQSVGGSVLDRRGVLGVALASNTIRAVMVLVGGALLWGGFGELALIIAFLLSAFIRPIYRSASFVLARLVSPVEARPRVNALRFALLQVAQLSGMGVVAGLYAVLPVGSVVCVVGALFFVGTATIAMLRVAVHDATAVDGDAAGARVSLLENWRQLGRVLSANAGLRMHLILGALPAVITSLATVLVAPVNAAFGGKSFGVAVLDGSASLGALLAVLLVRRIGGQRSALVGVSCAIAVGALLLLAASGSLTVAGAAFLLLGIAAALGATSLDTLLQTRASAAILGRLAITQECAISLTAIALIPLSGPLTEGLGVHGTALLYGGVTVCYLLVFVLATATLRDRLFSTPADMPSVPVG</sequence>
<organism evidence="7 8">
    <name type="scientific">Actinocrinis puniceicyclus</name>
    <dbReference type="NCBI Taxonomy" id="977794"/>
    <lineage>
        <taxon>Bacteria</taxon>
        <taxon>Bacillati</taxon>
        <taxon>Actinomycetota</taxon>
        <taxon>Actinomycetes</taxon>
        <taxon>Catenulisporales</taxon>
        <taxon>Actinospicaceae</taxon>
        <taxon>Actinocrinis</taxon>
    </lineage>
</organism>
<comment type="subcellular location">
    <subcellularLocation>
        <location evidence="1">Cell membrane</location>
        <topology evidence="1">Multi-pass membrane protein</topology>
    </subcellularLocation>
</comment>
<accession>A0A8J7WIP7</accession>
<feature type="transmembrane region" description="Helical" evidence="6">
    <location>
        <begin position="301"/>
        <end position="324"/>
    </location>
</feature>
<dbReference type="Proteomes" id="UP000677913">
    <property type="component" value="Unassembled WGS sequence"/>
</dbReference>
<dbReference type="PANTHER" id="PTHR23513:SF6">
    <property type="entry name" value="MAJOR FACILITATOR SUPERFAMILY ASSOCIATED DOMAIN-CONTAINING PROTEIN"/>
    <property type="match status" value="1"/>
</dbReference>
<keyword evidence="2" id="KW-1003">Cell membrane</keyword>
<feature type="transmembrane region" description="Helical" evidence="6">
    <location>
        <begin position="248"/>
        <end position="268"/>
    </location>
</feature>
<dbReference type="RefSeq" id="WP_211464299.1">
    <property type="nucleotide sequence ID" value="NZ_JAGSXH010000006.1"/>
</dbReference>
<dbReference type="InterPro" id="IPR011701">
    <property type="entry name" value="MFS"/>
</dbReference>
<reference evidence="7" key="1">
    <citation type="submission" date="2021-04" db="EMBL/GenBank/DDBJ databases">
        <title>Genome based classification of Actinospica acidithermotolerans sp. nov., an actinobacterium isolated from an Indonesian hot spring.</title>
        <authorList>
            <person name="Kusuma A.B."/>
            <person name="Putra K.E."/>
            <person name="Nafisah S."/>
            <person name="Loh J."/>
            <person name="Nouioui I."/>
            <person name="Goodfellow M."/>
        </authorList>
    </citation>
    <scope>NUCLEOTIDE SEQUENCE</scope>
    <source>
        <strain evidence="7">DSM 45618</strain>
    </source>
</reference>
<evidence type="ECO:0008006" key="9">
    <source>
        <dbReference type="Google" id="ProtNLM"/>
    </source>
</evidence>
<proteinExistence type="predicted"/>
<feature type="transmembrane region" description="Helical" evidence="6">
    <location>
        <begin position="33"/>
        <end position="50"/>
    </location>
</feature>
<dbReference type="Gene3D" id="1.20.1250.20">
    <property type="entry name" value="MFS general substrate transporter like domains"/>
    <property type="match status" value="1"/>
</dbReference>
<keyword evidence="3 6" id="KW-0812">Transmembrane</keyword>
<evidence type="ECO:0000256" key="6">
    <source>
        <dbReference type="SAM" id="Phobius"/>
    </source>
</evidence>
<name>A0A8J7WIP7_9ACTN</name>
<feature type="transmembrane region" description="Helical" evidence="6">
    <location>
        <begin position="129"/>
        <end position="151"/>
    </location>
</feature>
<feature type="transmembrane region" description="Helical" evidence="6">
    <location>
        <begin position="336"/>
        <end position="356"/>
    </location>
</feature>
<evidence type="ECO:0000256" key="5">
    <source>
        <dbReference type="ARBA" id="ARBA00023136"/>
    </source>
</evidence>